<keyword evidence="1" id="KW-0812">Transmembrane</keyword>
<accession>A0ABQ6IES7</accession>
<feature type="transmembrane region" description="Helical" evidence="1">
    <location>
        <begin position="187"/>
        <end position="204"/>
    </location>
</feature>
<feature type="transmembrane region" description="Helical" evidence="1">
    <location>
        <begin position="107"/>
        <end position="127"/>
    </location>
</feature>
<feature type="transmembrane region" description="Helical" evidence="1">
    <location>
        <begin position="78"/>
        <end position="100"/>
    </location>
</feature>
<dbReference type="Proteomes" id="UP001157125">
    <property type="component" value="Unassembled WGS sequence"/>
</dbReference>
<sequence>MNPTTRASITAVCAAVIAATGFLGVRWLGLGLALCMVLFAAGWPELLRVPHRKVSAAVVGLGGLLALGTVVIGRSEPYLRYMVIAIAAIVIASLATEIFVPSPPGRAAGAVAATAAGGTIAATGAAWLAAGRTVGAEDLVVASAAAVALGAVGSVLTRNGTINAIIAFALGIGTGAALGAVFETLPWYGGAVVGGIGAASVVLMNEPRAP</sequence>
<organism evidence="2 3">
    <name type="scientific">Demequina litorisediminis</name>
    <dbReference type="NCBI Taxonomy" id="1849022"/>
    <lineage>
        <taxon>Bacteria</taxon>
        <taxon>Bacillati</taxon>
        <taxon>Actinomycetota</taxon>
        <taxon>Actinomycetes</taxon>
        <taxon>Micrococcales</taxon>
        <taxon>Demequinaceae</taxon>
        <taxon>Demequina</taxon>
    </lineage>
</organism>
<feature type="transmembrane region" description="Helical" evidence="1">
    <location>
        <begin position="54"/>
        <end position="72"/>
    </location>
</feature>
<reference evidence="3" key="1">
    <citation type="journal article" date="2019" name="Int. J. Syst. Evol. Microbiol.">
        <title>The Global Catalogue of Microorganisms (GCM) 10K type strain sequencing project: providing services to taxonomists for standard genome sequencing and annotation.</title>
        <authorList>
            <consortium name="The Broad Institute Genomics Platform"/>
            <consortium name="The Broad Institute Genome Sequencing Center for Infectious Disease"/>
            <person name="Wu L."/>
            <person name="Ma J."/>
        </authorList>
    </citation>
    <scope>NUCLEOTIDE SEQUENCE [LARGE SCALE GENOMIC DNA]</scope>
    <source>
        <strain evidence="3">NBRC 112299</strain>
    </source>
</reference>
<comment type="caution">
    <text evidence="2">The sequence shown here is derived from an EMBL/GenBank/DDBJ whole genome shotgun (WGS) entry which is preliminary data.</text>
</comment>
<feature type="transmembrane region" description="Helical" evidence="1">
    <location>
        <begin position="28"/>
        <end position="47"/>
    </location>
</feature>
<keyword evidence="1" id="KW-0472">Membrane</keyword>
<name>A0ABQ6IES7_9MICO</name>
<evidence type="ECO:0008006" key="4">
    <source>
        <dbReference type="Google" id="ProtNLM"/>
    </source>
</evidence>
<feature type="transmembrane region" description="Helical" evidence="1">
    <location>
        <begin position="139"/>
        <end position="157"/>
    </location>
</feature>
<dbReference type="EMBL" id="BSUN01000001">
    <property type="protein sequence ID" value="GMA35946.1"/>
    <property type="molecule type" value="Genomic_DNA"/>
</dbReference>
<protein>
    <recommendedName>
        <fullName evidence="4">DUF4203 domain-containing protein</fullName>
    </recommendedName>
</protein>
<keyword evidence="3" id="KW-1185">Reference proteome</keyword>
<dbReference type="RefSeq" id="WP_284328302.1">
    <property type="nucleotide sequence ID" value="NZ_BSUN01000001.1"/>
</dbReference>
<evidence type="ECO:0000256" key="1">
    <source>
        <dbReference type="SAM" id="Phobius"/>
    </source>
</evidence>
<evidence type="ECO:0000313" key="2">
    <source>
        <dbReference type="EMBL" id="GMA35946.1"/>
    </source>
</evidence>
<keyword evidence="1" id="KW-1133">Transmembrane helix</keyword>
<evidence type="ECO:0000313" key="3">
    <source>
        <dbReference type="Proteomes" id="UP001157125"/>
    </source>
</evidence>
<gene>
    <name evidence="2" type="ORF">GCM10025876_21500</name>
</gene>
<feature type="transmembrane region" description="Helical" evidence="1">
    <location>
        <begin position="164"/>
        <end position="181"/>
    </location>
</feature>
<proteinExistence type="predicted"/>